<sequence>MAESQTPAGEPARVPLIINGQDIYTPEQFDVISPKTGKHLWSCSSVTRCLANDAAVSASRAFPAWSATKPAVRRGIFMRVADLLEQRAAEFQAVMADEMGAVEPFVTLNTNLATEMIRDVAGRIAGALSGQTPICEGETYAIVQREPYGVVLGIAPWNAPFILGFRAVIYALGAGNTCILKGSEVSPRCFWLIGSIFRDAGLPDGCLNVIYHRPEDAAEITTALIEHPAIRKINFTGSTAVGRIISATAGKNLKPVLMELGGKASAIICEDADLRLAAKQCAVGAFLNAGQICMSTERIIVHQSVFSQFTELLKAAISDVHGPEGTSHTVAQAGTVVRNRQLVKEAVSRGATIIYGGHDERNDNIELLKLPVTVVQGVSPGMDLFQTESFGPTVSLIASESDEHAIAIANDTEYGLTAAVFTRDIAKGLSISRQIRAGAVHINSMTVHDEAVLPHGGVKDSGWGRFNADAGLAEFLQTKTVTINTAQLN</sequence>
<evidence type="ECO:0000256" key="3">
    <source>
        <dbReference type="ARBA" id="ARBA00023002"/>
    </source>
</evidence>
<dbReference type="Gene3D" id="3.40.605.10">
    <property type="entry name" value="Aldehyde Dehydrogenase, Chain A, domain 1"/>
    <property type="match status" value="1"/>
</dbReference>
<gene>
    <name evidence="5" type="ORF">TCE0_015f01581</name>
</gene>
<evidence type="ECO:0000313" key="5">
    <source>
        <dbReference type="EMBL" id="GAM34174.1"/>
    </source>
</evidence>
<dbReference type="InterPro" id="IPR016162">
    <property type="entry name" value="Ald_DH_N"/>
</dbReference>
<dbReference type="GO" id="GO:0004777">
    <property type="term" value="F:succinate-semialdehyde dehydrogenase (NAD+) activity"/>
    <property type="evidence" value="ECO:0007669"/>
    <property type="project" value="TreeGrafter"/>
</dbReference>
<keyword evidence="2" id="KW-0521">NADP</keyword>
<dbReference type="CDD" id="cd07105">
    <property type="entry name" value="ALDH_SaliADH"/>
    <property type="match status" value="1"/>
</dbReference>
<evidence type="ECO:0000259" key="4">
    <source>
        <dbReference type="Pfam" id="PF00171"/>
    </source>
</evidence>
<keyword evidence="3" id="KW-0560">Oxidoreductase</keyword>
<evidence type="ECO:0000256" key="1">
    <source>
        <dbReference type="ARBA" id="ARBA00009986"/>
    </source>
</evidence>
<dbReference type="FunFam" id="3.40.605.10:FF:000012">
    <property type="entry name" value="NAD-dependent succinate-semialdehyde dehydrogenase"/>
    <property type="match status" value="1"/>
</dbReference>
<evidence type="ECO:0000313" key="6">
    <source>
        <dbReference type="Proteomes" id="UP000053095"/>
    </source>
</evidence>
<name>A0A6V8H4P3_TALPI</name>
<dbReference type="AlphaFoldDB" id="A0A6V8H4P3"/>
<dbReference type="SUPFAM" id="SSF53720">
    <property type="entry name" value="ALDH-like"/>
    <property type="match status" value="1"/>
</dbReference>
<comment type="similarity">
    <text evidence="1">Belongs to the aldehyde dehydrogenase family.</text>
</comment>
<dbReference type="GO" id="GO:0009450">
    <property type="term" value="P:gamma-aminobutyric acid catabolic process"/>
    <property type="evidence" value="ECO:0007669"/>
    <property type="project" value="TreeGrafter"/>
</dbReference>
<dbReference type="InterPro" id="IPR016161">
    <property type="entry name" value="Ald_DH/histidinol_DH"/>
</dbReference>
<dbReference type="Gene3D" id="3.40.309.10">
    <property type="entry name" value="Aldehyde Dehydrogenase, Chain A, domain 2"/>
    <property type="match status" value="1"/>
</dbReference>
<organism evidence="5 6">
    <name type="scientific">Talaromyces pinophilus</name>
    <name type="common">Penicillium pinophilum</name>
    <dbReference type="NCBI Taxonomy" id="128442"/>
    <lineage>
        <taxon>Eukaryota</taxon>
        <taxon>Fungi</taxon>
        <taxon>Dikarya</taxon>
        <taxon>Ascomycota</taxon>
        <taxon>Pezizomycotina</taxon>
        <taxon>Eurotiomycetes</taxon>
        <taxon>Eurotiomycetidae</taxon>
        <taxon>Eurotiales</taxon>
        <taxon>Trichocomaceae</taxon>
        <taxon>Talaromyces</taxon>
        <taxon>Talaromyces sect. Talaromyces</taxon>
    </lineage>
</organism>
<comment type="caution">
    <text evidence="5">The sequence shown here is derived from an EMBL/GenBank/DDBJ whole genome shotgun (WGS) entry which is preliminary data.</text>
</comment>
<dbReference type="Pfam" id="PF00171">
    <property type="entry name" value="Aldedh"/>
    <property type="match status" value="1"/>
</dbReference>
<protein>
    <recommendedName>
        <fullName evidence="4">Aldehyde dehydrogenase domain-containing protein</fullName>
    </recommendedName>
</protein>
<accession>A0A6V8H4P3</accession>
<proteinExistence type="inferred from homology"/>
<dbReference type="PANTHER" id="PTHR43353:SF6">
    <property type="entry name" value="CYTOPLASMIC ALDEHYDE DEHYDROGENASE (EUROFUNG)"/>
    <property type="match status" value="1"/>
</dbReference>
<dbReference type="PANTHER" id="PTHR43353">
    <property type="entry name" value="SUCCINATE-SEMIALDEHYDE DEHYDROGENASE, MITOCHONDRIAL"/>
    <property type="match status" value="1"/>
</dbReference>
<evidence type="ECO:0000256" key="2">
    <source>
        <dbReference type="ARBA" id="ARBA00022857"/>
    </source>
</evidence>
<dbReference type="InterPro" id="IPR015590">
    <property type="entry name" value="Aldehyde_DH_dom"/>
</dbReference>
<reference evidence="6" key="1">
    <citation type="journal article" date="2015" name="Genome Announc.">
        <title>Draft genome sequence of Talaromyces cellulolyticus strain Y-94, a source of lignocellulosic biomass-degrading enzymes.</title>
        <authorList>
            <person name="Fujii T."/>
            <person name="Koike H."/>
            <person name="Sawayama S."/>
            <person name="Yano S."/>
            <person name="Inoue H."/>
        </authorList>
    </citation>
    <scope>NUCLEOTIDE SEQUENCE [LARGE SCALE GENOMIC DNA]</scope>
    <source>
        <strain evidence="6">Y-94</strain>
    </source>
</reference>
<dbReference type="InterPro" id="IPR016163">
    <property type="entry name" value="Ald_DH_C"/>
</dbReference>
<keyword evidence="6" id="KW-1185">Reference proteome</keyword>
<feature type="domain" description="Aldehyde dehydrogenase" evidence="4">
    <location>
        <begin position="27"/>
        <end position="481"/>
    </location>
</feature>
<dbReference type="EMBL" id="DF933811">
    <property type="protein sequence ID" value="GAM34174.1"/>
    <property type="molecule type" value="Genomic_DNA"/>
</dbReference>
<dbReference type="InterPro" id="IPR050740">
    <property type="entry name" value="Aldehyde_DH_Superfamily"/>
</dbReference>
<dbReference type="Proteomes" id="UP000053095">
    <property type="component" value="Unassembled WGS sequence"/>
</dbReference>